<evidence type="ECO:0000256" key="1">
    <source>
        <dbReference type="ARBA" id="ARBA00010394"/>
    </source>
</evidence>
<keyword evidence="3" id="KW-0653">Protein transport</keyword>
<dbReference type="PANTHER" id="PTHR23316">
    <property type="entry name" value="IMPORTIN ALPHA"/>
    <property type="match status" value="1"/>
</dbReference>
<evidence type="ECO:0000256" key="4">
    <source>
        <dbReference type="PROSITE-ProRule" id="PRU00259"/>
    </source>
</evidence>
<keyword evidence="6" id="KW-1185">Reference proteome</keyword>
<dbReference type="GO" id="GO:0015031">
    <property type="term" value="P:protein transport"/>
    <property type="evidence" value="ECO:0007669"/>
    <property type="project" value="UniProtKB-KW"/>
</dbReference>
<feature type="domain" description="U-box" evidence="5">
    <location>
        <begin position="23"/>
        <end position="200"/>
    </location>
</feature>
<evidence type="ECO:0000256" key="3">
    <source>
        <dbReference type="ARBA" id="ARBA00022927"/>
    </source>
</evidence>
<dbReference type="PROSITE" id="PS50176">
    <property type="entry name" value="ARM_REPEAT"/>
    <property type="match status" value="1"/>
</dbReference>
<dbReference type="Pfam" id="PF00514">
    <property type="entry name" value="Arm"/>
    <property type="match status" value="3"/>
</dbReference>
<dbReference type="InterPro" id="IPR000225">
    <property type="entry name" value="Armadillo"/>
</dbReference>
<evidence type="ECO:0000259" key="5">
    <source>
        <dbReference type="Pfam" id="PF25598"/>
    </source>
</evidence>
<name>A0A183VFC2_TOXCA</name>
<comment type="similarity">
    <text evidence="1">Belongs to the importin alpha family.</text>
</comment>
<reference evidence="7" key="1">
    <citation type="submission" date="2016-06" db="UniProtKB">
        <authorList>
            <consortium name="WormBaseParasite"/>
        </authorList>
    </citation>
    <scope>IDENTIFICATION</scope>
</reference>
<keyword evidence="2" id="KW-0813">Transport</keyword>
<dbReference type="InterPro" id="IPR011989">
    <property type="entry name" value="ARM-like"/>
</dbReference>
<dbReference type="Gene3D" id="1.25.10.10">
    <property type="entry name" value="Leucine-rich Repeat Variant"/>
    <property type="match status" value="1"/>
</dbReference>
<dbReference type="WBParaSite" id="TCNE_0001944601-mRNA-1">
    <property type="protein sequence ID" value="TCNE_0001944601-mRNA-1"/>
    <property type="gene ID" value="TCNE_0001944601"/>
</dbReference>
<dbReference type="SUPFAM" id="SSF48371">
    <property type="entry name" value="ARM repeat"/>
    <property type="match status" value="1"/>
</dbReference>
<dbReference type="SMART" id="SM00185">
    <property type="entry name" value="ARM"/>
    <property type="match status" value="7"/>
</dbReference>
<evidence type="ECO:0000313" key="7">
    <source>
        <dbReference type="WBParaSite" id="TCNE_0001944601-mRNA-1"/>
    </source>
</evidence>
<dbReference type="InterPro" id="IPR058678">
    <property type="entry name" value="ARM_PUB"/>
</dbReference>
<dbReference type="Proteomes" id="UP000050794">
    <property type="component" value="Unassembled WGS sequence"/>
</dbReference>
<evidence type="ECO:0000313" key="6">
    <source>
        <dbReference type="Proteomes" id="UP000050794"/>
    </source>
</evidence>
<dbReference type="Pfam" id="PF25598">
    <property type="entry name" value="ARM_PUB"/>
    <property type="match status" value="1"/>
</dbReference>
<accession>A0A183VFC2</accession>
<proteinExistence type="inferred from homology"/>
<feature type="repeat" description="ARM" evidence="4">
    <location>
        <begin position="63"/>
        <end position="95"/>
    </location>
</feature>
<protein>
    <submittedName>
        <fullName evidence="7">Importin subunit alpha-1-like</fullName>
    </submittedName>
</protein>
<evidence type="ECO:0000256" key="2">
    <source>
        <dbReference type="ARBA" id="ARBA00022448"/>
    </source>
</evidence>
<dbReference type="AlphaFoldDB" id="A0A183VFC2"/>
<sequence>LKRLPFADKGNAPVDEAVALGLVGRFVSLLSSSSTSVRRDAVSVLGSIVAGTPAHTQSVVHSGVVPTFVQLLSSDDDELRERSLLAIGNIACDHSAHRDLCLSLDVVPAILRILNSSAKPAEIRSAVWTLSNLCRGKSPPPDFSKVSLALPALSKQLFNQDALTVGDACRAIASLSEGENDHIEVVVQSGVVRRLVELLLHPCPTVSANALRAIGNIVTGTDQQTQVVLSCSALECLQKLLVTGKESIKKEVCWTLSNILAGSRKQIQTVIDAHILPSLIHVLASGDFKTRKEACWAIGNALSGGNAAQVATVVREGAILPLCDLLTVMEPKIVNVALNALDCILRHGENIKNKSKTGINPYCALIYVKAFDIIENYFAGDEPEEDALAADEANGEAAKSVTTFSF</sequence>
<organism evidence="6 7">
    <name type="scientific">Toxocara canis</name>
    <name type="common">Canine roundworm</name>
    <dbReference type="NCBI Taxonomy" id="6265"/>
    <lineage>
        <taxon>Eukaryota</taxon>
        <taxon>Metazoa</taxon>
        <taxon>Ecdysozoa</taxon>
        <taxon>Nematoda</taxon>
        <taxon>Chromadorea</taxon>
        <taxon>Rhabditida</taxon>
        <taxon>Spirurina</taxon>
        <taxon>Ascaridomorpha</taxon>
        <taxon>Ascaridoidea</taxon>
        <taxon>Toxocaridae</taxon>
        <taxon>Toxocara</taxon>
    </lineage>
</organism>
<dbReference type="InterPro" id="IPR016024">
    <property type="entry name" value="ARM-type_fold"/>
</dbReference>